<protein>
    <recommendedName>
        <fullName evidence="3">CCHC-type domain-containing protein</fullName>
    </recommendedName>
</protein>
<evidence type="ECO:0000256" key="1">
    <source>
        <dbReference type="PROSITE-ProRule" id="PRU00047"/>
    </source>
</evidence>
<keyword evidence="1" id="KW-0862">Zinc</keyword>
<feature type="compositionally biased region" description="Polar residues" evidence="2">
    <location>
        <begin position="247"/>
        <end position="262"/>
    </location>
</feature>
<keyword evidence="1" id="KW-0479">Metal-binding</keyword>
<feature type="compositionally biased region" description="Polar residues" evidence="2">
    <location>
        <begin position="274"/>
        <end position="283"/>
    </location>
</feature>
<comment type="caution">
    <text evidence="4">The sequence shown here is derived from an EMBL/GenBank/DDBJ whole genome shotgun (WGS) entry which is preliminary data.</text>
</comment>
<feature type="compositionally biased region" description="Polar residues" evidence="2">
    <location>
        <begin position="642"/>
        <end position="658"/>
    </location>
</feature>
<feature type="compositionally biased region" description="Polar residues" evidence="2">
    <location>
        <begin position="695"/>
        <end position="715"/>
    </location>
</feature>
<feature type="compositionally biased region" description="Polar residues" evidence="2">
    <location>
        <begin position="32"/>
        <end position="52"/>
    </location>
</feature>
<gene>
    <name evidence="4" type="ORF">niasHT_025301</name>
</gene>
<accession>A0ABD2KA30</accession>
<keyword evidence="5" id="KW-1185">Reference proteome</keyword>
<feature type="region of interest" description="Disordered" evidence="2">
    <location>
        <begin position="517"/>
        <end position="580"/>
    </location>
</feature>
<organism evidence="4 5">
    <name type="scientific">Heterodera trifolii</name>
    <dbReference type="NCBI Taxonomy" id="157864"/>
    <lineage>
        <taxon>Eukaryota</taxon>
        <taxon>Metazoa</taxon>
        <taxon>Ecdysozoa</taxon>
        <taxon>Nematoda</taxon>
        <taxon>Chromadorea</taxon>
        <taxon>Rhabditida</taxon>
        <taxon>Tylenchina</taxon>
        <taxon>Tylenchomorpha</taxon>
        <taxon>Tylenchoidea</taxon>
        <taxon>Heteroderidae</taxon>
        <taxon>Heteroderinae</taxon>
        <taxon>Heterodera</taxon>
    </lineage>
</organism>
<evidence type="ECO:0000313" key="5">
    <source>
        <dbReference type="Proteomes" id="UP001620626"/>
    </source>
</evidence>
<feature type="region of interest" description="Disordered" evidence="2">
    <location>
        <begin position="237"/>
        <end position="262"/>
    </location>
</feature>
<evidence type="ECO:0000256" key="2">
    <source>
        <dbReference type="SAM" id="MobiDB-lite"/>
    </source>
</evidence>
<dbReference type="AlphaFoldDB" id="A0ABD2KA30"/>
<evidence type="ECO:0000259" key="3">
    <source>
        <dbReference type="PROSITE" id="PS50158"/>
    </source>
</evidence>
<feature type="region of interest" description="Disordered" evidence="2">
    <location>
        <begin position="754"/>
        <end position="782"/>
    </location>
</feature>
<proteinExistence type="predicted"/>
<feature type="region of interest" description="Disordered" evidence="2">
    <location>
        <begin position="115"/>
        <end position="137"/>
    </location>
</feature>
<dbReference type="EMBL" id="JBICBT010000806">
    <property type="protein sequence ID" value="KAL3099779.1"/>
    <property type="molecule type" value="Genomic_DNA"/>
</dbReference>
<keyword evidence="1" id="KW-0863">Zinc-finger</keyword>
<feature type="compositionally biased region" description="Polar residues" evidence="2">
    <location>
        <begin position="612"/>
        <end position="625"/>
    </location>
</feature>
<feature type="compositionally biased region" description="Low complexity" evidence="2">
    <location>
        <begin position="237"/>
        <end position="246"/>
    </location>
</feature>
<feature type="domain" description="CCHC-type" evidence="3">
    <location>
        <begin position="588"/>
        <end position="602"/>
    </location>
</feature>
<feature type="region of interest" description="Disordered" evidence="2">
    <location>
        <begin position="612"/>
        <end position="727"/>
    </location>
</feature>
<dbReference type="PROSITE" id="PS50158">
    <property type="entry name" value="ZF_CCHC"/>
    <property type="match status" value="1"/>
</dbReference>
<feature type="region of interest" description="Disordered" evidence="2">
    <location>
        <begin position="25"/>
        <end position="59"/>
    </location>
</feature>
<feature type="compositionally biased region" description="Polar residues" evidence="2">
    <location>
        <begin position="115"/>
        <end position="130"/>
    </location>
</feature>
<dbReference type="InterPro" id="IPR001878">
    <property type="entry name" value="Znf_CCHC"/>
</dbReference>
<sequence length="965" mass="109103">MPLQPSSALHFATIGQLSNLKSKFASDHQPITRHSSTNKIPRTPTQSHNSALSPDHALFPAHQPNQHRIIPLTALPKVPFRNCLLSNEHALVLDISTRPLFHLAQLALPHQNTQSSPAVTFHTTSASTHPSKPKVPFPTHSIYTNMADPLENSPYEDIVAIDRRLFSGRNPSVQAKVSDLENVLSQVCGLEDASNRNLRYLNRRINATNEAIFKLSEELNTGLATMATRIDSFTDSNPFPFPFSNPKQNKQNRNKSQTPSRQFPLNVDLNAQSSSSITPNLVQNPDIRNRGLTDSSTPPPLNQAAIDEQQLNESHVWADESSDRINGLTFENQSSGGLNSFTGESSQTFESWSRKFMDYIEATGRRMEEGDKIGRLKMMLEGTPRDIFEDLPADRKATLQAAIHALKTVLDTPFKSQLAKQSLASCRQKEGEMVETFVERLIPLVNAAYQELDPKFRKDMLKSAFLEKLRDEISFHVRLGSSASQTFEETRIKALEVENLLATRKPRVDPDWINVMASSSSAQSPPNLLQGNFTTWQPPPPNQKRVSFGPSQSTNPNSNNYTNQFRPPSPPRFQNRNWQQTPNRIPSCYYCKKPGHVISECRTLAYKNQNRNPQNWTSQPPMFTHSNPNSIPISRPPPYNSGRGNQPQQRGTWQNQQSFHHDQRGAWRNQQPFHHDNRNWNRYPNPNPSYGRGRQINSLNTYDSLPPDSFQNLSMPDNGPHPSFNTLTFSDQVQQPITVPPSQIKEQLVCSGSADKQPNLTDALKSEPTPIPSTPPSVTNWESRQRSSNFSIAPFLTRFNFVICIILFSLSTALSSSSHSQSSLKVLPMVCQTHVEGTIWSLPIWLPCPKLKHTPSDTPIKQPIRLFRPNPFEQKSKAWVCRKVKKSLIEYTNPWNDLIIKQLPSENLPVSLDECKQMVQEKSCSEGILIQSGELLFSNNPISYEKRYPLLGWNFSVQHLGWRRK</sequence>
<evidence type="ECO:0000313" key="4">
    <source>
        <dbReference type="EMBL" id="KAL3099779.1"/>
    </source>
</evidence>
<dbReference type="SMART" id="SM00343">
    <property type="entry name" value="ZnF_C2HC"/>
    <property type="match status" value="1"/>
</dbReference>
<feature type="region of interest" description="Disordered" evidence="2">
    <location>
        <begin position="274"/>
        <end position="302"/>
    </location>
</feature>
<feature type="compositionally biased region" description="Polar residues" evidence="2">
    <location>
        <begin position="549"/>
        <end position="580"/>
    </location>
</feature>
<dbReference type="GO" id="GO:0008270">
    <property type="term" value="F:zinc ion binding"/>
    <property type="evidence" value="ECO:0007669"/>
    <property type="project" value="UniProtKB-KW"/>
</dbReference>
<reference evidence="4 5" key="1">
    <citation type="submission" date="2024-10" db="EMBL/GenBank/DDBJ databases">
        <authorList>
            <person name="Kim D."/>
        </authorList>
    </citation>
    <scope>NUCLEOTIDE SEQUENCE [LARGE SCALE GENOMIC DNA]</scope>
    <source>
        <strain evidence="4">BH-2024</strain>
    </source>
</reference>
<name>A0ABD2KA30_9BILA</name>
<dbReference type="Proteomes" id="UP001620626">
    <property type="component" value="Unassembled WGS sequence"/>
</dbReference>
<feature type="compositionally biased region" description="Polar residues" evidence="2">
    <location>
        <begin position="517"/>
        <end position="536"/>
    </location>
</feature>